<evidence type="ECO:0000313" key="2">
    <source>
        <dbReference type="EMBL" id="KAK5074495.1"/>
    </source>
</evidence>
<keyword evidence="3" id="KW-1185">Reference proteome</keyword>
<organism evidence="2 3">
    <name type="scientific">Lithohypha guttulata</name>
    <dbReference type="NCBI Taxonomy" id="1690604"/>
    <lineage>
        <taxon>Eukaryota</taxon>
        <taxon>Fungi</taxon>
        <taxon>Dikarya</taxon>
        <taxon>Ascomycota</taxon>
        <taxon>Pezizomycotina</taxon>
        <taxon>Eurotiomycetes</taxon>
        <taxon>Chaetothyriomycetidae</taxon>
        <taxon>Chaetothyriales</taxon>
        <taxon>Trichomeriaceae</taxon>
        <taxon>Lithohypha</taxon>
    </lineage>
</organism>
<evidence type="ECO:0000313" key="3">
    <source>
        <dbReference type="Proteomes" id="UP001345013"/>
    </source>
</evidence>
<feature type="region of interest" description="Disordered" evidence="1">
    <location>
        <begin position="578"/>
        <end position="598"/>
    </location>
</feature>
<dbReference type="Proteomes" id="UP001345013">
    <property type="component" value="Unassembled WGS sequence"/>
</dbReference>
<comment type="caution">
    <text evidence="2">The sequence shown here is derived from an EMBL/GenBank/DDBJ whole genome shotgun (WGS) entry which is preliminary data.</text>
</comment>
<dbReference type="Pfam" id="PF14441">
    <property type="entry name" value="OTT_1508_deam"/>
    <property type="match status" value="1"/>
</dbReference>
<proteinExistence type="predicted"/>
<dbReference type="EMBL" id="JAVRRG010000284">
    <property type="protein sequence ID" value="KAK5074495.1"/>
    <property type="molecule type" value="Genomic_DNA"/>
</dbReference>
<reference evidence="2 3" key="1">
    <citation type="submission" date="2023-08" db="EMBL/GenBank/DDBJ databases">
        <title>Black Yeasts Isolated from many extreme environments.</title>
        <authorList>
            <person name="Coleine C."/>
            <person name="Stajich J.E."/>
            <person name="Selbmann L."/>
        </authorList>
    </citation>
    <scope>NUCLEOTIDE SEQUENCE [LARGE SCALE GENOMIC DNA]</scope>
    <source>
        <strain evidence="2 3">CCFEE 5885</strain>
    </source>
</reference>
<accession>A0ABR0JV38</accession>
<feature type="region of interest" description="Disordered" evidence="1">
    <location>
        <begin position="36"/>
        <end position="57"/>
    </location>
</feature>
<dbReference type="InterPro" id="IPR027796">
    <property type="entry name" value="OTT_1508_deam-like"/>
</dbReference>
<evidence type="ECO:0000256" key="1">
    <source>
        <dbReference type="SAM" id="MobiDB-lite"/>
    </source>
</evidence>
<protein>
    <submittedName>
        <fullName evidence="2">Uncharacterized protein</fullName>
    </submittedName>
</protein>
<sequence length="749" mass="83899">MSGSDQISDVWQGLDRLAFCENAILLELKNKSQGPIITPSKAKRQHPEPGSDGHQHSDAFLDDIALIASADGGRDNVAAACLERDVHEPSGLIVRIARNEGLNEDLRTDLQEIVDMAKCWWQNSAPLDNVDVTKAEAVSTMPLPGQSASGGRVLRKVVQVCAGRVKKHVSGLLGELRHSQCLEVSRCKPSVYKAGTSAIESRSDTALIGAYCKGNHMRYARLINQRMNTLRILCSNVEQTRANDISDLCEVVWTAYTLRHSSLLQYWLQTNLRLTTKSTTLASLIDDIIKRVGKLSRFFRAVVEVSKISNSEVDELQYRSEADLRARGGKLLKGFPDERLRNKLVLWDSYRVHAEIQLIVFYETNMHIERVSDYIGGDKLCCYLCYHFITMHAKFKVNGCHQSLYSLWMVPDKIPGLLPEAADRIHLVLAQLCGLLQDKINQILRLGLFKSPYHPERESCDNLSRASFLTDLDHQYALLQWQLRIRQEQSARYGDQRSSSGSIGLDPTSRDILDATCETTTDSTSYKNHSKQKQPLVSGLTVLQNQTSQTTMMISDSKASICDGFVVANPDNSALMVSREPHPTKSDPSVAPITAASSSKIQESDRSTIYLSRPKIGQQARLLHDLNSQQRQAPAGFMGDHESRACKVPIAHDARTLCAIGTSRKFDFHDLELIFDFEHPNTASVLVKPDEDPTTTDSQIVEVAELPYDQEYVVEFDADIAHERVIFLPTKQKDGSRQWLKLVWDNVAR</sequence>
<feature type="compositionally biased region" description="Basic and acidic residues" evidence="1">
    <location>
        <begin position="45"/>
        <end position="57"/>
    </location>
</feature>
<name>A0ABR0JV38_9EURO</name>
<gene>
    <name evidence="2" type="ORF">LTR24_010173</name>
</gene>